<dbReference type="InterPro" id="IPR001309">
    <property type="entry name" value="Pept_C14_p20"/>
</dbReference>
<dbReference type="Pfam" id="PF00656">
    <property type="entry name" value="Peptidase_C14"/>
    <property type="match status" value="1"/>
</dbReference>
<accession>A0A9D4KLL4</accession>
<feature type="region of interest" description="Disordered" evidence="2">
    <location>
        <begin position="229"/>
        <end position="261"/>
    </location>
</feature>
<protein>
    <recommendedName>
        <fullName evidence="3">Caspase family p20 domain-containing protein</fullName>
    </recommendedName>
</protein>
<evidence type="ECO:0000256" key="2">
    <source>
        <dbReference type="SAM" id="MobiDB-lite"/>
    </source>
</evidence>
<dbReference type="Gene3D" id="3.30.70.1470">
    <property type="entry name" value="Caspase-like"/>
    <property type="match status" value="1"/>
</dbReference>
<organism evidence="4 5">
    <name type="scientific">Dreissena polymorpha</name>
    <name type="common">Zebra mussel</name>
    <name type="synonym">Mytilus polymorpha</name>
    <dbReference type="NCBI Taxonomy" id="45954"/>
    <lineage>
        <taxon>Eukaryota</taxon>
        <taxon>Metazoa</taxon>
        <taxon>Spiralia</taxon>
        <taxon>Lophotrochozoa</taxon>
        <taxon>Mollusca</taxon>
        <taxon>Bivalvia</taxon>
        <taxon>Autobranchia</taxon>
        <taxon>Heteroconchia</taxon>
        <taxon>Euheterodonta</taxon>
        <taxon>Imparidentia</taxon>
        <taxon>Neoheterodontei</taxon>
        <taxon>Myida</taxon>
        <taxon>Dreissenoidea</taxon>
        <taxon>Dreissenidae</taxon>
        <taxon>Dreissena</taxon>
    </lineage>
</organism>
<feature type="region of interest" description="Disordered" evidence="2">
    <location>
        <begin position="156"/>
        <end position="176"/>
    </location>
</feature>
<sequence>MSNMGKKIALIIVNRDFAQNKAVRNGAIKDYNRMCVMFGELGFSIKSRLNRTAAQIRDDVKKACSIPCDHFVFVISTHGEEMDLPKESDDSVNVFEQALLGTDCQLVPVSELITCLDNDVLKGTPKICFIQACRSSNKKLPDKVYDTGVPVTTAYTKKKQESTNDNKDGGNTSKDSSSLLSIINKWYDDDVLTLLKSELVIESKENDADDGTEDEEILQFWDNATILDLDDKQQKRGDETDTMGDPDNNPPSPVPKKPLPKLDVAPVDCPRDCLIMYPVQPHKLAIRNKIHGSWMFTYLFEERSELKSSKGNILPFLTSVMKKMSEYDAKIDGKCDLKMCGTIYHRLTTKVLLNPPGVFTRQFRAWLARAKLRFSSEGIL</sequence>
<evidence type="ECO:0000256" key="1">
    <source>
        <dbReference type="ARBA" id="ARBA00010134"/>
    </source>
</evidence>
<dbReference type="InterPro" id="IPR029030">
    <property type="entry name" value="Caspase-like_dom_sf"/>
</dbReference>
<feature type="compositionally biased region" description="Pro residues" evidence="2">
    <location>
        <begin position="248"/>
        <end position="257"/>
    </location>
</feature>
<dbReference type="InterPro" id="IPR052039">
    <property type="entry name" value="Caspase-related_regulators"/>
</dbReference>
<dbReference type="PRINTS" id="PR00376">
    <property type="entry name" value="IL1BCENZYME"/>
</dbReference>
<dbReference type="InterPro" id="IPR015917">
    <property type="entry name" value="Pept_C14A"/>
</dbReference>
<feature type="domain" description="Caspase family p20" evidence="3">
    <location>
        <begin position="5"/>
        <end position="137"/>
    </location>
</feature>
<dbReference type="PANTHER" id="PTHR22576">
    <property type="entry name" value="MUCOSA ASSOCIATED LYMPHOID TISSUE LYMPHOMA TRANSLOCATION PROTEIN 1/PARACASPASE"/>
    <property type="match status" value="1"/>
</dbReference>
<comment type="similarity">
    <text evidence="1">Belongs to the peptidase C14A family.</text>
</comment>
<dbReference type="InterPro" id="IPR011600">
    <property type="entry name" value="Pept_C14_caspase"/>
</dbReference>
<gene>
    <name evidence="4" type="ORF">DPMN_114962</name>
</gene>
<proteinExistence type="inferred from homology"/>
<dbReference type="EMBL" id="JAIWYP010000004">
    <property type="protein sequence ID" value="KAH3841497.1"/>
    <property type="molecule type" value="Genomic_DNA"/>
</dbReference>
<feature type="compositionally biased region" description="Basic and acidic residues" evidence="2">
    <location>
        <begin position="229"/>
        <end position="239"/>
    </location>
</feature>
<evidence type="ECO:0000313" key="4">
    <source>
        <dbReference type="EMBL" id="KAH3841497.1"/>
    </source>
</evidence>
<dbReference type="GO" id="GO:0006508">
    <property type="term" value="P:proteolysis"/>
    <property type="evidence" value="ECO:0007669"/>
    <property type="project" value="InterPro"/>
</dbReference>
<keyword evidence="5" id="KW-1185">Reference proteome</keyword>
<feature type="compositionally biased region" description="Basic and acidic residues" evidence="2">
    <location>
        <begin position="158"/>
        <end position="168"/>
    </location>
</feature>
<dbReference type="PANTHER" id="PTHR22576:SF41">
    <property type="entry name" value="CASPASE 14, APOPTOSIS-RELATED CYSTEINE PEPTIDASE"/>
    <property type="match status" value="1"/>
</dbReference>
<dbReference type="SMART" id="SM00115">
    <property type="entry name" value="CASc"/>
    <property type="match status" value="1"/>
</dbReference>
<dbReference type="Gene3D" id="3.40.50.1460">
    <property type="match status" value="1"/>
</dbReference>
<dbReference type="SUPFAM" id="SSF52129">
    <property type="entry name" value="Caspase-like"/>
    <property type="match status" value="1"/>
</dbReference>
<reference evidence="4" key="2">
    <citation type="submission" date="2020-11" db="EMBL/GenBank/DDBJ databases">
        <authorList>
            <person name="McCartney M.A."/>
            <person name="Auch B."/>
            <person name="Kono T."/>
            <person name="Mallez S."/>
            <person name="Becker A."/>
            <person name="Gohl D.M."/>
            <person name="Silverstein K.A.T."/>
            <person name="Koren S."/>
            <person name="Bechman K.B."/>
            <person name="Herman A."/>
            <person name="Abrahante J.E."/>
            <person name="Garbe J."/>
        </authorList>
    </citation>
    <scope>NUCLEOTIDE SEQUENCE</scope>
    <source>
        <strain evidence="4">Duluth1</strain>
        <tissue evidence="4">Whole animal</tissue>
    </source>
</reference>
<dbReference type="OrthoDB" id="6116485at2759"/>
<dbReference type="GO" id="GO:0004197">
    <property type="term" value="F:cysteine-type endopeptidase activity"/>
    <property type="evidence" value="ECO:0007669"/>
    <property type="project" value="InterPro"/>
</dbReference>
<evidence type="ECO:0000259" key="3">
    <source>
        <dbReference type="PROSITE" id="PS50208"/>
    </source>
</evidence>
<name>A0A9D4KLL4_DREPO</name>
<dbReference type="AlphaFoldDB" id="A0A9D4KLL4"/>
<dbReference type="PROSITE" id="PS50208">
    <property type="entry name" value="CASPASE_P20"/>
    <property type="match status" value="1"/>
</dbReference>
<dbReference type="Proteomes" id="UP000828390">
    <property type="component" value="Unassembled WGS sequence"/>
</dbReference>
<reference evidence="4" key="1">
    <citation type="journal article" date="2019" name="bioRxiv">
        <title>The Genome of the Zebra Mussel, Dreissena polymorpha: A Resource for Invasive Species Research.</title>
        <authorList>
            <person name="McCartney M.A."/>
            <person name="Auch B."/>
            <person name="Kono T."/>
            <person name="Mallez S."/>
            <person name="Zhang Y."/>
            <person name="Obille A."/>
            <person name="Becker A."/>
            <person name="Abrahante J.E."/>
            <person name="Garbe J."/>
            <person name="Badalamenti J.P."/>
            <person name="Herman A."/>
            <person name="Mangelson H."/>
            <person name="Liachko I."/>
            <person name="Sullivan S."/>
            <person name="Sone E.D."/>
            <person name="Koren S."/>
            <person name="Silverstein K.A.T."/>
            <person name="Beckman K.B."/>
            <person name="Gohl D.M."/>
        </authorList>
    </citation>
    <scope>NUCLEOTIDE SEQUENCE</scope>
    <source>
        <strain evidence="4">Duluth1</strain>
        <tissue evidence="4">Whole animal</tissue>
    </source>
</reference>
<comment type="caution">
    <text evidence="4">The sequence shown here is derived from an EMBL/GenBank/DDBJ whole genome shotgun (WGS) entry which is preliminary data.</text>
</comment>
<evidence type="ECO:0000313" key="5">
    <source>
        <dbReference type="Proteomes" id="UP000828390"/>
    </source>
</evidence>